<protein>
    <submittedName>
        <fullName evidence="2">Uncharacterized protein</fullName>
    </submittedName>
</protein>
<dbReference type="Proteomes" id="UP000245609">
    <property type="component" value="Unassembled WGS sequence"/>
</dbReference>
<dbReference type="EMBL" id="MBFS01001912">
    <property type="protein sequence ID" value="PVV00548.1"/>
    <property type="molecule type" value="Genomic_DNA"/>
</dbReference>
<proteinExistence type="predicted"/>
<evidence type="ECO:0000313" key="2">
    <source>
        <dbReference type="EMBL" id="PVV04495.1"/>
    </source>
</evidence>
<dbReference type="EMBL" id="MBFS01000115">
    <property type="protein sequence ID" value="PVV04495.1"/>
    <property type="molecule type" value="Genomic_DNA"/>
</dbReference>
<evidence type="ECO:0000313" key="1">
    <source>
        <dbReference type="EMBL" id="PVV00548.1"/>
    </source>
</evidence>
<keyword evidence="3" id="KW-1185">Reference proteome</keyword>
<dbReference type="OrthoDB" id="2021145at2759"/>
<reference evidence="2 3" key="1">
    <citation type="journal article" date="2018" name="MBio">
        <title>Comparative Genomics Reveals the Core Gene Toolbox for the Fungus-Insect Symbiosis.</title>
        <authorList>
            <person name="Wang Y."/>
            <person name="Stata M."/>
            <person name="Wang W."/>
            <person name="Stajich J.E."/>
            <person name="White M.M."/>
            <person name="Moncalvo J.M."/>
        </authorList>
    </citation>
    <scope>NUCLEOTIDE SEQUENCE [LARGE SCALE GENOMIC DNA]</scope>
    <source>
        <strain evidence="2 3">SC-DP-2</strain>
    </source>
</reference>
<name>A0A2T9ZIS4_9FUNG</name>
<accession>A0A2T9ZIS4</accession>
<organism evidence="2 3">
    <name type="scientific">Smittium megazygosporum</name>
    <dbReference type="NCBI Taxonomy" id="133381"/>
    <lineage>
        <taxon>Eukaryota</taxon>
        <taxon>Fungi</taxon>
        <taxon>Fungi incertae sedis</taxon>
        <taxon>Zoopagomycota</taxon>
        <taxon>Kickxellomycotina</taxon>
        <taxon>Harpellomycetes</taxon>
        <taxon>Harpellales</taxon>
        <taxon>Legeriomycetaceae</taxon>
        <taxon>Smittium</taxon>
    </lineage>
</organism>
<dbReference type="AlphaFoldDB" id="A0A2T9ZIS4"/>
<comment type="caution">
    <text evidence="2">The sequence shown here is derived from an EMBL/GenBank/DDBJ whole genome shotgun (WGS) entry which is preliminary data.</text>
</comment>
<dbReference type="STRING" id="133381.A0A2T9ZIS4"/>
<evidence type="ECO:0000313" key="3">
    <source>
        <dbReference type="Proteomes" id="UP000245609"/>
    </source>
</evidence>
<sequence length="99" mass="11292">MEEKDSGNPIKRPQLFDQSPIDIIDSWQQDLVDNYEGVSAIIDKSETQAHVELQEMASTNMEGHEKLIDGFFYGILTQEDKASLVRITFLVLLQSLFCK</sequence>
<gene>
    <name evidence="2" type="ORF">BB560_001011</name>
    <name evidence="1" type="ORF">BB560_005070</name>
</gene>